<feature type="transmembrane region" description="Helical" evidence="1">
    <location>
        <begin position="42"/>
        <end position="69"/>
    </location>
</feature>
<accession>A0A0F7L6K4</accession>
<name>A0A0F7L6K4_9VIRU</name>
<proteinExistence type="predicted"/>
<keyword evidence="1" id="KW-0472">Membrane</keyword>
<reference evidence="2" key="1">
    <citation type="journal article" date="2015" name="Front. Microbiol.">
        <title>Combining genomic sequencing methods to explore viral diversity and reveal potential virus-host interactions.</title>
        <authorList>
            <person name="Chow C.E."/>
            <person name="Winget D.M."/>
            <person name="White R.A.III."/>
            <person name="Hallam S.J."/>
            <person name="Suttle C.A."/>
        </authorList>
    </citation>
    <scope>NUCLEOTIDE SEQUENCE</scope>
    <source>
        <strain evidence="2">Anoxic2_1</strain>
    </source>
</reference>
<protein>
    <submittedName>
        <fullName evidence="2">Uncharacterized protein</fullName>
    </submittedName>
</protein>
<organism evidence="2">
    <name type="scientific">uncultured marine virus</name>
    <dbReference type="NCBI Taxonomy" id="186617"/>
    <lineage>
        <taxon>Viruses</taxon>
        <taxon>environmental samples</taxon>
    </lineage>
</organism>
<evidence type="ECO:0000313" key="2">
    <source>
        <dbReference type="EMBL" id="AKH46646.1"/>
    </source>
</evidence>
<dbReference type="EMBL" id="KR029585">
    <property type="protein sequence ID" value="AKH46646.1"/>
    <property type="molecule type" value="Genomic_DNA"/>
</dbReference>
<sequence length="117" mass="12855">MSTLFAPARTRRIRRSDSTGCASSPRHDGQYNLGGCFDLDRLFFFFVMRHAMLAGITIVRVIAITIYAIATTGIAARLRACANAPLQRTRNGSITGGLYPLSARVRFKTLSLLFGEV</sequence>
<evidence type="ECO:0000256" key="1">
    <source>
        <dbReference type="SAM" id="Phobius"/>
    </source>
</evidence>
<keyword evidence="1" id="KW-1133">Transmembrane helix</keyword>
<reference evidence="2" key="2">
    <citation type="submission" date="2015-03" db="EMBL/GenBank/DDBJ databases">
        <authorList>
            <person name="Chow C.-E.T."/>
            <person name="Winget D.M."/>
            <person name="White R.A.III."/>
            <person name="Hallam S.J."/>
            <person name="Suttle C.A."/>
        </authorList>
    </citation>
    <scope>NUCLEOTIDE SEQUENCE</scope>
    <source>
        <strain evidence="2">Anoxic2_1</strain>
    </source>
</reference>
<keyword evidence="1" id="KW-0812">Transmembrane</keyword>